<feature type="transmembrane region" description="Helical" evidence="6">
    <location>
        <begin position="146"/>
        <end position="166"/>
    </location>
</feature>
<keyword evidence="8" id="KW-1185">Reference proteome</keyword>
<comment type="subcellular location">
    <subcellularLocation>
        <location evidence="1">Cell membrane</location>
        <topology evidence="1">Multi-pass membrane protein</topology>
    </subcellularLocation>
</comment>
<keyword evidence="5 6" id="KW-0472">Membrane</keyword>
<feature type="transmembrane region" description="Helical" evidence="6">
    <location>
        <begin position="65"/>
        <end position="89"/>
    </location>
</feature>
<dbReference type="AlphaFoldDB" id="A0A835GA20"/>
<evidence type="ECO:0000256" key="1">
    <source>
        <dbReference type="ARBA" id="ARBA00004651"/>
    </source>
</evidence>
<name>A0A835GA20_SPOEX</name>
<keyword evidence="4 6" id="KW-1133">Transmembrane helix</keyword>
<dbReference type="GO" id="GO:0005886">
    <property type="term" value="C:plasma membrane"/>
    <property type="evidence" value="ECO:0007669"/>
    <property type="project" value="UniProtKB-SubCell"/>
</dbReference>
<evidence type="ECO:0008006" key="9">
    <source>
        <dbReference type="Google" id="ProtNLM"/>
    </source>
</evidence>
<organism evidence="7 8">
    <name type="scientific">Spodoptera exigua</name>
    <name type="common">Beet armyworm</name>
    <name type="synonym">Noctua fulgens</name>
    <dbReference type="NCBI Taxonomy" id="7107"/>
    <lineage>
        <taxon>Eukaryota</taxon>
        <taxon>Metazoa</taxon>
        <taxon>Ecdysozoa</taxon>
        <taxon>Arthropoda</taxon>
        <taxon>Hexapoda</taxon>
        <taxon>Insecta</taxon>
        <taxon>Pterygota</taxon>
        <taxon>Neoptera</taxon>
        <taxon>Endopterygota</taxon>
        <taxon>Lepidoptera</taxon>
        <taxon>Glossata</taxon>
        <taxon>Ditrysia</taxon>
        <taxon>Noctuoidea</taxon>
        <taxon>Noctuidae</taxon>
        <taxon>Amphipyrinae</taxon>
        <taxon>Spodoptera</taxon>
    </lineage>
</organism>
<reference evidence="7" key="1">
    <citation type="submission" date="2020-08" db="EMBL/GenBank/DDBJ databases">
        <title>Spodoptera exigua strain:BAW_Kor-Di-RS1 Genome sequencing and assembly.</title>
        <authorList>
            <person name="Kim J."/>
            <person name="Nam H.Y."/>
            <person name="Kwon M."/>
            <person name="Choi J.H."/>
            <person name="Cho S.R."/>
            <person name="Kim G.-H."/>
        </authorList>
    </citation>
    <scope>NUCLEOTIDE SEQUENCE</scope>
    <source>
        <strain evidence="7">BAW_Kor-Di-RS1</strain>
        <tissue evidence="7">Whole-body</tissue>
    </source>
</reference>
<evidence type="ECO:0000256" key="4">
    <source>
        <dbReference type="ARBA" id="ARBA00022989"/>
    </source>
</evidence>
<gene>
    <name evidence="7" type="ORF">HW555_010365</name>
</gene>
<evidence type="ECO:0000256" key="5">
    <source>
        <dbReference type="ARBA" id="ARBA00023136"/>
    </source>
</evidence>
<proteinExistence type="predicted"/>
<keyword evidence="2" id="KW-1003">Cell membrane</keyword>
<dbReference type="InterPro" id="IPR013604">
    <property type="entry name" value="7TM_chemorcpt"/>
</dbReference>
<keyword evidence="3 6" id="KW-0812">Transmembrane</keyword>
<accession>A0A835GA20</accession>
<dbReference type="GO" id="GO:0050909">
    <property type="term" value="P:sensory perception of taste"/>
    <property type="evidence" value="ECO:0007669"/>
    <property type="project" value="InterPro"/>
</dbReference>
<dbReference type="Pfam" id="PF08395">
    <property type="entry name" value="7tm_7"/>
    <property type="match status" value="1"/>
</dbReference>
<dbReference type="Proteomes" id="UP000648187">
    <property type="component" value="Unassembled WGS sequence"/>
</dbReference>
<evidence type="ECO:0000256" key="3">
    <source>
        <dbReference type="ARBA" id="ARBA00022692"/>
    </source>
</evidence>
<evidence type="ECO:0000256" key="6">
    <source>
        <dbReference type="SAM" id="Phobius"/>
    </source>
</evidence>
<protein>
    <recommendedName>
        <fullName evidence="9">Gustatory receptor</fullName>
    </recommendedName>
</protein>
<evidence type="ECO:0000256" key="2">
    <source>
        <dbReference type="ARBA" id="ARBA00022475"/>
    </source>
</evidence>
<sequence>MYIASFSLMTVSIGIQTGQTAGAYEVCIAFNVVELIYNILLKLQLSLETLRIHLLHENLIGYVKAFLMIIFLNLWVMKTFLVIIVLSFYCEKLNKAMGEIQNTCVYILRSNSSDAGKELCKNVQRLHRASYTKLNVCGMFYIDASFALRLIAIVGNYALVILQFALQ</sequence>
<evidence type="ECO:0000313" key="8">
    <source>
        <dbReference type="Proteomes" id="UP000648187"/>
    </source>
</evidence>
<dbReference type="EMBL" id="JACKWZ010000256">
    <property type="protein sequence ID" value="KAF9410598.1"/>
    <property type="molecule type" value="Genomic_DNA"/>
</dbReference>
<evidence type="ECO:0000313" key="7">
    <source>
        <dbReference type="EMBL" id="KAF9410598.1"/>
    </source>
</evidence>
<comment type="caution">
    <text evidence="7">The sequence shown here is derived from an EMBL/GenBank/DDBJ whole genome shotgun (WGS) entry which is preliminary data.</text>
</comment>